<dbReference type="SMART" id="SM00320">
    <property type="entry name" value="WD40"/>
    <property type="match status" value="15"/>
</dbReference>
<accession>A0A8S1KV92</accession>
<dbReference type="PROSITE" id="PS50082">
    <property type="entry name" value="WD_REPEATS_2"/>
    <property type="match status" value="6"/>
</dbReference>
<feature type="coiled-coil region" evidence="4">
    <location>
        <begin position="1638"/>
        <end position="1716"/>
    </location>
</feature>
<protein>
    <recommendedName>
        <fullName evidence="6">NACHT domain-containing protein</fullName>
    </recommendedName>
</protein>
<evidence type="ECO:0000256" key="3">
    <source>
        <dbReference type="PROSITE-ProRule" id="PRU00221"/>
    </source>
</evidence>
<feature type="repeat" description="WD" evidence="3">
    <location>
        <begin position="2171"/>
        <end position="2212"/>
    </location>
</feature>
<evidence type="ECO:0000313" key="8">
    <source>
        <dbReference type="Proteomes" id="UP000692954"/>
    </source>
</evidence>
<comment type="caution">
    <text evidence="7">The sequence shown here is derived from an EMBL/GenBank/DDBJ whole genome shotgun (WGS) entry which is preliminary data.</text>
</comment>
<reference evidence="7" key="1">
    <citation type="submission" date="2021-01" db="EMBL/GenBank/DDBJ databases">
        <authorList>
            <consortium name="Genoscope - CEA"/>
            <person name="William W."/>
        </authorList>
    </citation>
    <scope>NUCLEOTIDE SEQUENCE</scope>
</reference>
<feature type="repeat" description="WD" evidence="3">
    <location>
        <begin position="3449"/>
        <end position="3490"/>
    </location>
</feature>
<keyword evidence="1 3" id="KW-0853">WD repeat</keyword>
<organism evidence="7 8">
    <name type="scientific">Paramecium sonneborni</name>
    <dbReference type="NCBI Taxonomy" id="65129"/>
    <lineage>
        <taxon>Eukaryota</taxon>
        <taxon>Sar</taxon>
        <taxon>Alveolata</taxon>
        <taxon>Ciliophora</taxon>
        <taxon>Intramacronucleata</taxon>
        <taxon>Oligohymenophorea</taxon>
        <taxon>Peniculida</taxon>
        <taxon>Parameciidae</taxon>
        <taxon>Paramecium</taxon>
    </lineage>
</organism>
<evidence type="ECO:0000256" key="5">
    <source>
        <dbReference type="SAM" id="MobiDB-lite"/>
    </source>
</evidence>
<dbReference type="InterPro" id="IPR019775">
    <property type="entry name" value="WD40_repeat_CS"/>
</dbReference>
<evidence type="ECO:0000256" key="2">
    <source>
        <dbReference type="ARBA" id="ARBA00022737"/>
    </source>
</evidence>
<dbReference type="Pfam" id="PF00400">
    <property type="entry name" value="WD40"/>
    <property type="match status" value="5"/>
</dbReference>
<dbReference type="InterPro" id="IPR001680">
    <property type="entry name" value="WD40_rpt"/>
</dbReference>
<dbReference type="InterPro" id="IPR007111">
    <property type="entry name" value="NACHT_NTPase"/>
</dbReference>
<name>A0A8S1KV92_9CILI</name>
<proteinExistence type="predicted"/>
<evidence type="ECO:0000256" key="4">
    <source>
        <dbReference type="SAM" id="Coils"/>
    </source>
</evidence>
<evidence type="ECO:0000259" key="6">
    <source>
        <dbReference type="Pfam" id="PF05729"/>
    </source>
</evidence>
<sequence>MEFLKHILARVGQYESKDIISQLSFNLDQGKTNSSTSKSQLRGGGCITTSKINNKTPQIFRKLPLNYVIKMKQNCRILIDKSDQQLDPFQRDEIMMSLQWFQDNRIWIYEICKNDDYTKMVYDAAKNCFTQLISKILIYLKGSGCICYYVLEVCNDFLLIIYTYLVKKGIQGQDRQIQVISLIELLPIVDLIQQDLEVHQNFWINGLNFQITLIKIVLININKNYQKLICEGIKLASSGIQSLITLTITGDFTSNLFNFAKFVFNEKYNQYTFPIQTYEIYYYLFLLKWSIIRNIQEGNNINDQITKLKYGYNKQISKSHNWIVHYCWIHAFSDLISYRQLISKTDQFKNLELVRKNYLWNQLIKSNFIQLLSYDKSMAKVNNNISFDSIDPQSAEILIDSGVERIKLFQKRLLEEKFICEQGFFQFYIDFSFEKAQKKKIEDQVSQQHQLLYTNDQLYALENLNQLLIGLIDTIEKQQNAFQNSFFSLSKSKDDKNNFQPNKEKFEESTKQLTGNLFKFLYFLFELNVLIIIEKNRLIICKNYLVKKQEGSTENTNENQNDKKGNKDKKGKNNNYQEKLKKFQNYENKIDYLYEEIWLQTIFEKIPDYYTNFFNFMNQFKEKVYKTLNTEEQKEFENKMKEQFSDSFICKTQKIVDQFVEYFQKFQSELQQHIQTVEIQNDDSQIDKKIQADLISFIKIKDKYFKEDEYFNIKFDLAQKFETIEVIQPYQINIQYQIMNMEIFKRYLIQKVYILAKLHTNMSIQLNINAKKPEQQNFNSKEQHSKLGDKVDLIQKQQKDLESLFKELQRDENVFQKMLKLVEKTTNQIKQNSWNQQSDKALGLQVQIYNELHNLMLSSKQDIDQCNKLKLPSQQDIYQCEKNIYNYYVQYHQYNQDKNNIQQQISAQKSADYEEDLKQFSQKIKELNELIKQVKFFIEDLHDVSQLIDLNLSYLEKVEKNNQKNSLDIFNQKIEQTLKKVNFHKQLQKISEDFKKIDGQISFFQSRNLSFDDFASIFCYNSKLFNFTTEKEGHYTEIEKALKETDEDYKILLDSLYEQEIIVERKFLDINKDYIVRECFFFHLIKIYSQVPEKDIQLDCQEYIKRLWLIEKDESVRALLKNKEIVEMQKLLFSPDLKSFSNSIKEEMNQKLKQMEEFEQKIRFEGNLSNKERLQQQLTIQYEEFEEFLANITEMSQQLDISLIFLKEIQKNIKQLKQKIDDLQESLKQIGNDIRKLRGKNYQELLQIRKDKVVTQASIIELDSVYITLKTEEIDPKTGEIKKSLQGSDQSDLLIEDIKGNNKDNKSEGEVNQFIYDEQETDVMLIKGSAGSGKSRAARKIEYYLWKQIQVQEDWNNQWIPIHILLPQLKDPKFNLLDQALESENYGFDKLQLKEFKEAILKNTIRVVMILDSYDEMKQDCIQSNLIHTNRLIQELDLSPNNNKVKKAKFIITTRKEILTSMGYQTWFFGENTQTLKEVEILNFKMKQSDQYLEDYVILSIKRRIKFLYDFVKQIKQKVIDIEEFKKIWEKINDQVLKKNDNSDQNKLLDDGQIKRIIKILKENSAFQYVQDDQLTILEKELGALWSVKQYQETIKNLKIEHFKSTPFMLEIVVQTLPNLSKKYNGSNEIKELFSKNYLKLKRKHDLSQKQLKKYSQQIKKNQIEQNKVQQNEVQQNEVQQQQIQKELAQKEQAEIDQDQQNLKSLKILLEQLESLRFFEKYSITDIKSSEDLIQKNIQQFQQNDDLKFVIPALQMKTFTVYEFYQNFIEFYHDQQIQKLRQLGKIENVDSFTIDLIQFSESLALEMTMKQLTQINYEQKGRLQLKNNYFDQNDEGNWIKDYFDDLEDEYRKLVRSSALISLKGKSYSFNHKSIQEFYVAKHINNLINELELKNNQITEKCEKNLEKSLFNNNKFNISFENYAGSFDKLKDKIRMDEQINAKLIIMAKLSKKKKKAFITASSNSFCLLSYLQVYLGDQDFSEIEIEKTTFRGLSFYNTKFKKSILKDVVIDSCLFDEANLEKAEWENLICSEKPKLDGHKGQIIVMQYSNDDKYIITGDSENFIKFWDVQNYKDLEEFIATTGKPFELLLSADDHLLFIAQDNNLIESWIINDLKKIKKTEHIIRPQEKIISLQLSQNEQQLYVVDKSGLIQCWDINQIKENSEVKDGFILQTGEAQLILIQFYSNGELLASYSNDQNIRIWNVEKLEKVDEIKMPSPIQYFIINTDYIACIKESYINNQIIIWDFKNKKWDEQLLSSSKYRINSILFTPDNKQLLYGVEDAVIIQNINDICNQEQYYKLNNCTCIAFSPDQNLIASVNEDQIIFWDLETNAVLNVLENEGPKIQELLFIEKRTELLSYHNGGNLKRWSVQECKLITTYHDCYFHKNITISSDSDMVAIYTKTKTKIAIIRLNQQQFQKRADERAYNEMNPTSISYDDKLFLNGNSIIMPESIENIQFENHNNYFRCGVFSNSSLLFASFSDDQKIRIWTFSDLIFKKNQEIEFAGQISKMAFSFDNKFLALIIEGKNLIKILENNEEKYELEEFIDKNTDLYFSYDNQYLAYFIENEIKIWKFTQDENAQIIQEDEKLYIQAIASSPKINLFASTDCELNIKFWKFDTREQLYKIELGEQVKCLCFSYDGQYLISGGEMLRLWNVKDIYQIKLKGVSEFFCDSQIEKVFSLHETQGITVISNSKMGKILFDQFEFLGILVQSEQVQTAYEFSKDNEFIVGGIEKQVVIWNTKNNFLIKNRYDFEDKIESVRYCQDKKRLVVALKFDIYFLDINSPKKSKVIPNFQFQSITDAQMFDNDQYLYTKQYECVKIWKLQDEPALIDYFSLKNNQIVYSKDGNYLSFYNTDSAFIYPVQRQTKLRLFHFYKLSRIKLSKDSKYILYGNQNQSVLSEFQSEKIIKQFSSYYAFEFCADNQNIIFVGDEKCVIYSIKNEKEIFEIKCKEKLENINYLSFCNNILVLETTCIMVFNLENIQQSYFIGIIQGVKGVANLTTSSTYLASVINKNQIMFTNLTKKKFIKSIHLNEKLQKMNGLVLFSDYQKAAYLENESFKVKNLEEKKIEYYTEDKLKCQVFAISKNKKNIIFSSGKQIFEYVQDTKQHSDFNKLEENIAFLNFSFSQDSQFLVGCGNNKIIYCWDFKARKVIAKFQGHSEQVNIAKISQDNLTVASGSHDKLIRFWNLQENFNRMAQDGHEDQIYHLEFSLDGLILYSSSQDKTLKLWDMQQKILFLSKDFEFGIKSFSISEDQKQFIITQKEKIEFWDIQQNQIMQKLEDKSQMIQSQCDIQQIQYLSNKNKIITLCVDKEKNSSKIEIWDIDKRKDDNPKINQFADPKEITISKLKDYDLKKSLAKQEFTSNDCIHHFSIKPNQNIIALGGKTLYLWNYDKNEKQKVDLDQNQEEIISQVFLGNNVDILVAAKKNKIHLFSIEVNSLECTEIKILNCNESTITCIQIQRDDQIIISVSDDKIIRFWSLKQFSIIAILRGFVETIQKISISPNCTDMAVAMKDGSIRLYNLSFPQNIHDQNSKEQNENYIKCYKIFGRQNLLSAKNCKITDQNKENEKNQLQILFQQKGAQLIKEG</sequence>
<dbReference type="Proteomes" id="UP000692954">
    <property type="component" value="Unassembled WGS sequence"/>
</dbReference>
<feature type="repeat" description="WD" evidence="3">
    <location>
        <begin position="3199"/>
        <end position="3233"/>
    </location>
</feature>
<feature type="repeat" description="WD" evidence="3">
    <location>
        <begin position="2036"/>
        <end position="2077"/>
    </location>
</feature>
<dbReference type="InterPro" id="IPR050349">
    <property type="entry name" value="WD_LIS1/nudF_dynein_reg"/>
</dbReference>
<evidence type="ECO:0000256" key="1">
    <source>
        <dbReference type="ARBA" id="ARBA00022574"/>
    </source>
</evidence>
<dbReference type="OrthoDB" id="10250769at2759"/>
<dbReference type="PROSITE" id="PS50294">
    <property type="entry name" value="WD_REPEATS_REGION"/>
    <property type="match status" value="3"/>
</dbReference>
<dbReference type="PROSITE" id="PS00678">
    <property type="entry name" value="WD_REPEATS_1"/>
    <property type="match status" value="2"/>
</dbReference>
<feature type="region of interest" description="Disordered" evidence="5">
    <location>
        <begin position="551"/>
        <end position="574"/>
    </location>
</feature>
<evidence type="ECO:0000313" key="7">
    <source>
        <dbReference type="EMBL" id="CAD8058767.1"/>
    </source>
</evidence>
<feature type="repeat" description="WD" evidence="3">
    <location>
        <begin position="2458"/>
        <end position="2489"/>
    </location>
</feature>
<feature type="coiled-coil region" evidence="4">
    <location>
        <begin position="1880"/>
        <end position="1907"/>
    </location>
</feature>
<keyword evidence="2" id="KW-0677">Repeat</keyword>
<feature type="coiled-coil region" evidence="4">
    <location>
        <begin position="1206"/>
        <end position="1240"/>
    </location>
</feature>
<keyword evidence="8" id="KW-1185">Reference proteome</keyword>
<dbReference type="PANTHER" id="PTHR44129">
    <property type="entry name" value="WD REPEAT-CONTAINING PROTEIN POP1"/>
    <property type="match status" value="1"/>
</dbReference>
<feature type="domain" description="NACHT" evidence="6">
    <location>
        <begin position="1322"/>
        <end position="1497"/>
    </location>
</feature>
<dbReference type="EMBL" id="CAJJDN010000012">
    <property type="protein sequence ID" value="CAD8058767.1"/>
    <property type="molecule type" value="Genomic_DNA"/>
</dbReference>
<gene>
    <name evidence="7" type="ORF">PSON_ATCC_30995.1.T0120404</name>
</gene>
<keyword evidence="4" id="KW-0175">Coiled coil</keyword>
<feature type="repeat" description="WD" evidence="3">
    <location>
        <begin position="3157"/>
        <end position="3198"/>
    </location>
</feature>
<dbReference type="Pfam" id="PF05729">
    <property type="entry name" value="NACHT"/>
    <property type="match status" value="1"/>
</dbReference>